<dbReference type="Proteomes" id="UP001434737">
    <property type="component" value="Chromosome"/>
</dbReference>
<evidence type="ECO:0000256" key="3">
    <source>
        <dbReference type="ARBA" id="ARBA00022692"/>
    </source>
</evidence>
<proteinExistence type="inferred from homology"/>
<sequence>MSRHSWQKSGIMYLGIGVINTCVGYGAIFAFLWLGIIPEVANIIGYALGFILSYYLNKTFTFASPASHKRDLPRFGFAMGVAYIAQLMVMSAAYRILDINPYLSQIIGGAVYVCVGFMMSRLWVFNTDGKD</sequence>
<evidence type="ECO:0000256" key="1">
    <source>
        <dbReference type="ARBA" id="ARBA00004141"/>
    </source>
</evidence>
<feature type="transmembrane region" description="Helical" evidence="6">
    <location>
        <begin position="40"/>
        <end position="56"/>
    </location>
</feature>
<evidence type="ECO:0000256" key="2">
    <source>
        <dbReference type="ARBA" id="ARBA00009399"/>
    </source>
</evidence>
<feature type="transmembrane region" description="Helical" evidence="6">
    <location>
        <begin position="77"/>
        <end position="96"/>
    </location>
</feature>
<evidence type="ECO:0000313" key="9">
    <source>
        <dbReference type="Proteomes" id="UP001434737"/>
    </source>
</evidence>
<evidence type="ECO:0000259" key="7">
    <source>
        <dbReference type="Pfam" id="PF04138"/>
    </source>
</evidence>
<feature type="transmembrane region" description="Helical" evidence="6">
    <location>
        <begin position="102"/>
        <end position="124"/>
    </location>
</feature>
<dbReference type="Pfam" id="PF04138">
    <property type="entry name" value="GtrA_DPMS_TM"/>
    <property type="match status" value="1"/>
</dbReference>
<evidence type="ECO:0000313" key="8">
    <source>
        <dbReference type="EMBL" id="XAM17798.1"/>
    </source>
</evidence>
<evidence type="ECO:0000256" key="5">
    <source>
        <dbReference type="ARBA" id="ARBA00023136"/>
    </source>
</evidence>
<dbReference type="PANTHER" id="PTHR38459:SF1">
    <property type="entry name" value="PROPHAGE BACTOPRENOL-LINKED GLUCOSE TRANSLOCASE HOMOLOG"/>
    <property type="match status" value="1"/>
</dbReference>
<keyword evidence="9" id="KW-1185">Reference proteome</keyword>
<accession>A0ABZ3F3V0</accession>
<reference evidence="8 9" key="1">
    <citation type="submission" date="2024-02" db="EMBL/GenBank/DDBJ databases">
        <title>Genome and pathogenicity analysis of Helicobacter mastomyrinus isolated from mice.</title>
        <authorList>
            <person name="Zhu L."/>
        </authorList>
    </citation>
    <scope>NUCLEOTIDE SEQUENCE [LARGE SCALE GENOMIC DNA]</scope>
    <source>
        <strain evidence="8 9">Hm-17</strain>
    </source>
</reference>
<feature type="transmembrane region" description="Helical" evidence="6">
    <location>
        <begin position="12"/>
        <end position="34"/>
    </location>
</feature>
<feature type="domain" description="GtrA/DPMS transmembrane" evidence="7">
    <location>
        <begin position="13"/>
        <end position="125"/>
    </location>
</feature>
<evidence type="ECO:0000256" key="4">
    <source>
        <dbReference type="ARBA" id="ARBA00022989"/>
    </source>
</evidence>
<keyword evidence="5 6" id="KW-0472">Membrane</keyword>
<name>A0ABZ3F3V0_9HELI</name>
<dbReference type="EMBL" id="CP145316">
    <property type="protein sequence ID" value="XAM17798.1"/>
    <property type="molecule type" value="Genomic_DNA"/>
</dbReference>
<dbReference type="PANTHER" id="PTHR38459">
    <property type="entry name" value="PROPHAGE BACTOPRENOL-LINKED GLUCOSE TRANSLOCASE HOMOLOG"/>
    <property type="match status" value="1"/>
</dbReference>
<comment type="similarity">
    <text evidence="2">Belongs to the GtrA family.</text>
</comment>
<gene>
    <name evidence="8" type="ORF">V3I05_08920</name>
</gene>
<organism evidence="8 9">
    <name type="scientific">Helicobacter mastomyrinus</name>
    <dbReference type="NCBI Taxonomy" id="287948"/>
    <lineage>
        <taxon>Bacteria</taxon>
        <taxon>Pseudomonadati</taxon>
        <taxon>Campylobacterota</taxon>
        <taxon>Epsilonproteobacteria</taxon>
        <taxon>Campylobacterales</taxon>
        <taxon>Helicobacteraceae</taxon>
        <taxon>Helicobacter</taxon>
    </lineage>
</organism>
<evidence type="ECO:0000256" key="6">
    <source>
        <dbReference type="SAM" id="Phobius"/>
    </source>
</evidence>
<dbReference type="InterPro" id="IPR051401">
    <property type="entry name" value="GtrA_CellWall_Glycosyl"/>
</dbReference>
<dbReference type="InterPro" id="IPR007267">
    <property type="entry name" value="GtrA_DPMS_TM"/>
</dbReference>
<dbReference type="RefSeq" id="WP_300451896.1">
    <property type="nucleotide sequence ID" value="NZ_CP145316.1"/>
</dbReference>
<keyword evidence="4 6" id="KW-1133">Transmembrane helix</keyword>
<protein>
    <submittedName>
        <fullName evidence="8">GtrA family protein</fullName>
    </submittedName>
</protein>
<keyword evidence="3 6" id="KW-0812">Transmembrane</keyword>
<comment type="subcellular location">
    <subcellularLocation>
        <location evidence="1">Membrane</location>
        <topology evidence="1">Multi-pass membrane protein</topology>
    </subcellularLocation>
</comment>